<evidence type="ECO:0000313" key="2">
    <source>
        <dbReference type="EMBL" id="ARU60404.1"/>
    </source>
</evidence>
<dbReference type="Pfam" id="PF13027">
    <property type="entry name" value="DUF3888"/>
    <property type="match status" value="1"/>
</dbReference>
<dbReference type="AlphaFoldDB" id="A0A1Y0IM33"/>
<name>A0A1Y0IM33_9BACL</name>
<accession>A0A1Y0IM33</accession>
<dbReference type="KEGG" id="tum:CBW65_04475"/>
<evidence type="ECO:0008006" key="4">
    <source>
        <dbReference type="Google" id="ProtNLM"/>
    </source>
</evidence>
<feature type="signal peptide" evidence="1">
    <location>
        <begin position="1"/>
        <end position="23"/>
    </location>
</feature>
<dbReference type="RefSeq" id="WP_087455795.1">
    <property type="nucleotide sequence ID" value="NZ_CP021434.1"/>
</dbReference>
<dbReference type="EMBL" id="CP021434">
    <property type="protein sequence ID" value="ARU60404.1"/>
    <property type="molecule type" value="Genomic_DNA"/>
</dbReference>
<reference evidence="3" key="1">
    <citation type="submission" date="2017-05" db="EMBL/GenBank/DDBJ databases">
        <authorList>
            <person name="Sung H."/>
        </authorList>
    </citation>
    <scope>NUCLEOTIDE SEQUENCE [LARGE SCALE GENOMIC DNA]</scope>
    <source>
        <strain evidence="3">AR23208</strain>
    </source>
</reference>
<proteinExistence type="predicted"/>
<dbReference type="Proteomes" id="UP000195437">
    <property type="component" value="Chromosome"/>
</dbReference>
<gene>
    <name evidence="2" type="ORF">CBW65_04475</name>
</gene>
<dbReference type="OrthoDB" id="1937736at2"/>
<keyword evidence="3" id="KW-1185">Reference proteome</keyword>
<evidence type="ECO:0000256" key="1">
    <source>
        <dbReference type="SAM" id="SignalP"/>
    </source>
</evidence>
<evidence type="ECO:0000313" key="3">
    <source>
        <dbReference type="Proteomes" id="UP000195437"/>
    </source>
</evidence>
<sequence>MKRKIAVLLFVCHLTGIFVPQQALSEYDHPKEEPCQEVLLTSLNPYISEATKQYYGEVRQYGLFDAKILDIQKDPEQSFNYKVRVQIKTFIGAHNPPEGLDTLTIHIDTSGGKVVNYEHRELPRHQ</sequence>
<organism evidence="2 3">
    <name type="scientific">Tumebacillus avium</name>
    <dbReference type="NCBI Taxonomy" id="1903704"/>
    <lineage>
        <taxon>Bacteria</taxon>
        <taxon>Bacillati</taxon>
        <taxon>Bacillota</taxon>
        <taxon>Bacilli</taxon>
        <taxon>Bacillales</taxon>
        <taxon>Alicyclobacillaceae</taxon>
        <taxon>Tumebacillus</taxon>
    </lineage>
</organism>
<feature type="chain" id="PRO_5012372363" description="DUF3888 domain-containing protein" evidence="1">
    <location>
        <begin position="24"/>
        <end position="126"/>
    </location>
</feature>
<protein>
    <recommendedName>
        <fullName evidence="4">DUF3888 domain-containing protein</fullName>
    </recommendedName>
</protein>
<keyword evidence="1" id="KW-0732">Signal</keyword>
<dbReference type="InterPro" id="IPR024984">
    <property type="entry name" value="DUF3888"/>
</dbReference>